<dbReference type="Pfam" id="PF17765">
    <property type="entry name" value="MLTR_LBD"/>
    <property type="match status" value="1"/>
</dbReference>
<dbReference type="InterPro" id="IPR010982">
    <property type="entry name" value="Lambda_DNA-bd_dom_sf"/>
</dbReference>
<dbReference type="GO" id="GO:0003677">
    <property type="term" value="F:DNA binding"/>
    <property type="evidence" value="ECO:0007669"/>
    <property type="project" value="InterPro"/>
</dbReference>
<reference evidence="2 3" key="1">
    <citation type="submission" date="2016-10" db="EMBL/GenBank/DDBJ databases">
        <authorList>
            <person name="de Groot N.N."/>
        </authorList>
    </citation>
    <scope>NUCLEOTIDE SEQUENCE [LARGE SCALE GENOMIC DNA]</scope>
    <source>
        <strain evidence="2 3">DSM 22274</strain>
    </source>
</reference>
<dbReference type="Proteomes" id="UP000182725">
    <property type="component" value="Unassembled WGS sequence"/>
</dbReference>
<dbReference type="AlphaFoldDB" id="A0A1H5IGR1"/>
<sequence length="317" mass="34879">MARQVLAGPPLVFRCRVKLLFMEPRDEIREFLSSRRAKITPAQAKLPAYGGNRRVAGLRREEVAMLAGVSVDYYTKLERGNFGSVSEGVLHALARALQLDEAEREHLFHLATSTATIKPGRRSTPSHNVRAAVQRVVDGLTDAPAFIRNNRRDLLAANDLGRALYSEVYADADSNGTVNTVRYLFFNDGAREFFKDWDKAAADIVANLRTEVGRDPHDRGLQDLIGELSTRSQEFSSLWAAHDVRYHDTGSKALHHPVVGDLELTFEVMDLPADVGQSLIVYGAEPGSATEEALHLLSIWSATNKAQATGQGVSLTS</sequence>
<protein>
    <submittedName>
        <fullName evidence="2">Helix-turn-helix domain-containing protein</fullName>
    </submittedName>
</protein>
<dbReference type="Pfam" id="PF13560">
    <property type="entry name" value="HTH_31"/>
    <property type="match status" value="1"/>
</dbReference>
<evidence type="ECO:0000313" key="2">
    <source>
        <dbReference type="EMBL" id="SEE39433.1"/>
    </source>
</evidence>
<gene>
    <name evidence="2" type="ORF">SAMN04489740_1304</name>
</gene>
<dbReference type="PANTHER" id="PTHR35010">
    <property type="entry name" value="BLL4672 PROTEIN-RELATED"/>
    <property type="match status" value="1"/>
</dbReference>
<dbReference type="InterPro" id="IPR041413">
    <property type="entry name" value="MLTR_LBD"/>
</dbReference>
<dbReference type="PANTHER" id="PTHR35010:SF2">
    <property type="entry name" value="BLL4672 PROTEIN"/>
    <property type="match status" value="1"/>
</dbReference>
<accession>A0A1H5IGR1</accession>
<evidence type="ECO:0000313" key="3">
    <source>
        <dbReference type="Proteomes" id="UP000182725"/>
    </source>
</evidence>
<feature type="domain" description="HTH cro/C1-type" evidence="1">
    <location>
        <begin position="53"/>
        <end position="104"/>
    </location>
</feature>
<dbReference type="Gene3D" id="1.10.260.40">
    <property type="entry name" value="lambda repressor-like DNA-binding domains"/>
    <property type="match status" value="1"/>
</dbReference>
<dbReference type="EMBL" id="FNTV01000001">
    <property type="protein sequence ID" value="SEE39433.1"/>
    <property type="molecule type" value="Genomic_DNA"/>
</dbReference>
<dbReference type="CDD" id="cd00093">
    <property type="entry name" value="HTH_XRE"/>
    <property type="match status" value="1"/>
</dbReference>
<dbReference type="SUPFAM" id="SSF47413">
    <property type="entry name" value="lambda repressor-like DNA-binding domains"/>
    <property type="match status" value="1"/>
</dbReference>
<name>A0A1H5IGR1_9MICC</name>
<dbReference type="InterPro" id="IPR001387">
    <property type="entry name" value="Cro/C1-type_HTH"/>
</dbReference>
<dbReference type="PROSITE" id="PS50943">
    <property type="entry name" value="HTH_CROC1"/>
    <property type="match status" value="1"/>
</dbReference>
<dbReference type="SMART" id="SM00530">
    <property type="entry name" value="HTH_XRE"/>
    <property type="match status" value="1"/>
</dbReference>
<organism evidence="2 3">
    <name type="scientific">Arthrobacter alpinus</name>
    <dbReference type="NCBI Taxonomy" id="656366"/>
    <lineage>
        <taxon>Bacteria</taxon>
        <taxon>Bacillati</taxon>
        <taxon>Actinomycetota</taxon>
        <taxon>Actinomycetes</taxon>
        <taxon>Micrococcales</taxon>
        <taxon>Micrococcaceae</taxon>
        <taxon>Arthrobacter</taxon>
    </lineage>
</organism>
<proteinExistence type="predicted"/>
<dbReference type="Gene3D" id="3.30.450.180">
    <property type="match status" value="1"/>
</dbReference>
<evidence type="ECO:0000259" key="1">
    <source>
        <dbReference type="PROSITE" id="PS50943"/>
    </source>
</evidence>